<evidence type="ECO:0000256" key="2">
    <source>
        <dbReference type="ARBA" id="ARBA00008653"/>
    </source>
</evidence>
<comment type="caution">
    <text evidence="20">The sequence shown here is derived from an EMBL/GenBank/DDBJ whole genome shotgun (WGS) entry which is preliminary data.</text>
</comment>
<dbReference type="FunFam" id="3.30.930.10:FF:000022">
    <property type="entry name" value="Phenylalanine--tRNA ligase beta subunit"/>
    <property type="match status" value="1"/>
</dbReference>
<dbReference type="HAMAP" id="MF_00283">
    <property type="entry name" value="Phe_tRNA_synth_beta1"/>
    <property type="match status" value="1"/>
</dbReference>
<dbReference type="Gene3D" id="3.30.70.380">
    <property type="entry name" value="Ferrodoxin-fold anticodon-binding domain"/>
    <property type="match status" value="1"/>
</dbReference>
<dbReference type="Pfam" id="PF17759">
    <property type="entry name" value="tRNA_synthFbeta"/>
    <property type="match status" value="1"/>
</dbReference>
<evidence type="ECO:0000313" key="20">
    <source>
        <dbReference type="EMBL" id="GDZ82812.1"/>
    </source>
</evidence>
<dbReference type="CDD" id="cd02796">
    <property type="entry name" value="tRNA_bind_bactPheRS"/>
    <property type="match status" value="1"/>
</dbReference>
<evidence type="ECO:0000256" key="10">
    <source>
        <dbReference type="ARBA" id="ARBA00022842"/>
    </source>
</evidence>
<dbReference type="SUPFAM" id="SSF56037">
    <property type="entry name" value="PheT/TilS domain"/>
    <property type="match status" value="1"/>
</dbReference>
<dbReference type="Gene3D" id="3.30.930.10">
    <property type="entry name" value="Bira Bifunctional Protein, Domain 2"/>
    <property type="match status" value="1"/>
</dbReference>
<dbReference type="GO" id="GO:0140096">
    <property type="term" value="F:catalytic activity, acting on a protein"/>
    <property type="evidence" value="ECO:0007669"/>
    <property type="project" value="UniProtKB-ARBA"/>
</dbReference>
<dbReference type="PANTHER" id="PTHR10947:SF0">
    <property type="entry name" value="PHENYLALANINE--TRNA LIGASE BETA SUBUNIT"/>
    <property type="match status" value="1"/>
</dbReference>
<dbReference type="InterPro" id="IPR045060">
    <property type="entry name" value="Phe-tRNA-ligase_IIc_bsu"/>
</dbReference>
<dbReference type="SUPFAM" id="SSF55681">
    <property type="entry name" value="Class II aaRS and biotin synthetases"/>
    <property type="match status" value="1"/>
</dbReference>
<comment type="catalytic activity">
    <reaction evidence="14 15">
        <text>tRNA(Phe) + L-phenylalanine + ATP = L-phenylalanyl-tRNA(Phe) + AMP + diphosphate + H(+)</text>
        <dbReference type="Rhea" id="RHEA:19413"/>
        <dbReference type="Rhea" id="RHEA-COMP:9668"/>
        <dbReference type="Rhea" id="RHEA-COMP:9699"/>
        <dbReference type="ChEBI" id="CHEBI:15378"/>
        <dbReference type="ChEBI" id="CHEBI:30616"/>
        <dbReference type="ChEBI" id="CHEBI:33019"/>
        <dbReference type="ChEBI" id="CHEBI:58095"/>
        <dbReference type="ChEBI" id="CHEBI:78442"/>
        <dbReference type="ChEBI" id="CHEBI:78531"/>
        <dbReference type="ChEBI" id="CHEBI:456215"/>
        <dbReference type="EC" id="6.1.1.20"/>
    </reaction>
</comment>
<dbReference type="InterPro" id="IPR020825">
    <property type="entry name" value="Phe-tRNA_synthase-like_B3/B4"/>
</dbReference>
<dbReference type="GO" id="GO:0009328">
    <property type="term" value="C:phenylalanine-tRNA ligase complex"/>
    <property type="evidence" value="ECO:0007669"/>
    <property type="project" value="TreeGrafter"/>
</dbReference>
<keyword evidence="13 15" id="KW-0030">Aminoacyl-tRNA synthetase</keyword>
<reference evidence="20 21" key="1">
    <citation type="submission" date="2019-04" db="EMBL/GenBank/DDBJ databases">
        <title>A pseudo-fructophilic Leuconostoc citreum strain F192-5 isolated from peel of satsuma mandarin: the first report for isolation and characterization of strain-dependent fructophilic-like characteristics.</title>
        <authorList>
            <person name="Maeno S."/>
            <person name="Tanizawa Y."/>
            <person name="Kajikawa A."/>
            <person name="Kanesaki Y."/>
            <person name="Kubota E."/>
            <person name="Arita M."/>
            <person name="Leon D."/>
            <person name="Endo A."/>
        </authorList>
    </citation>
    <scope>NUCLEOTIDE SEQUENCE [LARGE SCALE GENOMIC DNA]</scope>
    <source>
        <strain evidence="20 21">F192-5</strain>
    </source>
</reference>
<evidence type="ECO:0000259" key="18">
    <source>
        <dbReference type="PROSITE" id="PS51447"/>
    </source>
</evidence>
<keyword evidence="9 15" id="KW-0067">ATP-binding</keyword>
<dbReference type="Proteomes" id="UP000323274">
    <property type="component" value="Unassembled WGS sequence"/>
</dbReference>
<dbReference type="NCBIfam" id="TIGR00472">
    <property type="entry name" value="pheT_bact"/>
    <property type="match status" value="1"/>
</dbReference>
<gene>
    <name evidence="15 20" type="primary">pheT</name>
    <name evidence="20" type="ORF">LCIT_00540</name>
</gene>
<evidence type="ECO:0000256" key="16">
    <source>
        <dbReference type="PROSITE-ProRule" id="PRU00209"/>
    </source>
</evidence>
<dbReference type="InterPro" id="IPR004532">
    <property type="entry name" value="Phe-tRNA-ligase_IIc_bsu_bact"/>
</dbReference>
<dbReference type="InterPro" id="IPR033714">
    <property type="entry name" value="tRNA_bind_bactPheRS"/>
</dbReference>
<accession>A0A5A5TY64</accession>
<feature type="domain" description="B5" evidence="19">
    <location>
        <begin position="422"/>
        <end position="497"/>
    </location>
</feature>
<evidence type="ECO:0000256" key="3">
    <source>
        <dbReference type="ARBA" id="ARBA00011209"/>
    </source>
</evidence>
<comment type="subcellular location">
    <subcellularLocation>
        <location evidence="1 15">Cytoplasm</location>
    </subcellularLocation>
</comment>
<dbReference type="InterPro" id="IPR005121">
    <property type="entry name" value="Fdx_antiC-bd"/>
</dbReference>
<dbReference type="EC" id="6.1.1.20" evidence="15"/>
<dbReference type="GO" id="GO:0000287">
    <property type="term" value="F:magnesium ion binding"/>
    <property type="evidence" value="ECO:0007669"/>
    <property type="project" value="UniProtKB-UniRule"/>
</dbReference>
<evidence type="ECO:0000256" key="5">
    <source>
        <dbReference type="ARBA" id="ARBA00022555"/>
    </source>
</evidence>
<feature type="binding site" evidence="15">
    <location>
        <position position="485"/>
    </location>
    <ligand>
        <name>Mg(2+)</name>
        <dbReference type="ChEBI" id="CHEBI:18420"/>
        <note>shared with alpha subunit</note>
    </ligand>
</feature>
<evidence type="ECO:0000259" key="19">
    <source>
        <dbReference type="PROSITE" id="PS51483"/>
    </source>
</evidence>
<keyword evidence="4 15" id="KW-0963">Cytoplasm</keyword>
<proteinExistence type="inferred from homology"/>
<dbReference type="FunFam" id="3.50.40.10:FF:000001">
    <property type="entry name" value="Phenylalanine--tRNA ligase beta subunit"/>
    <property type="match status" value="1"/>
</dbReference>
<keyword evidence="7 15" id="KW-0479">Metal-binding</keyword>
<evidence type="ECO:0000256" key="6">
    <source>
        <dbReference type="ARBA" id="ARBA00022598"/>
    </source>
</evidence>
<dbReference type="InterPro" id="IPR012340">
    <property type="entry name" value="NA-bd_OB-fold"/>
</dbReference>
<dbReference type="PANTHER" id="PTHR10947">
    <property type="entry name" value="PHENYLALANYL-TRNA SYNTHETASE BETA CHAIN AND LEUCINE-RICH REPEAT-CONTAINING PROTEIN 47"/>
    <property type="match status" value="1"/>
</dbReference>
<feature type="binding site" evidence="15">
    <location>
        <position position="475"/>
    </location>
    <ligand>
        <name>Mg(2+)</name>
        <dbReference type="ChEBI" id="CHEBI:18420"/>
        <note>shared with alpha subunit</note>
    </ligand>
</feature>
<dbReference type="GO" id="GO:0016740">
    <property type="term" value="F:transferase activity"/>
    <property type="evidence" value="ECO:0007669"/>
    <property type="project" value="UniProtKB-ARBA"/>
</dbReference>
<evidence type="ECO:0000256" key="15">
    <source>
        <dbReference type="HAMAP-Rule" id="MF_00283"/>
    </source>
</evidence>
<keyword evidence="11 16" id="KW-0694">RNA-binding</keyword>
<dbReference type="GO" id="GO:0005524">
    <property type="term" value="F:ATP binding"/>
    <property type="evidence" value="ECO:0007669"/>
    <property type="project" value="UniProtKB-UniRule"/>
</dbReference>
<dbReference type="GO" id="GO:0006432">
    <property type="term" value="P:phenylalanyl-tRNA aminoacylation"/>
    <property type="evidence" value="ECO:0007669"/>
    <property type="project" value="UniProtKB-UniRule"/>
</dbReference>
<dbReference type="InterPro" id="IPR045864">
    <property type="entry name" value="aa-tRNA-synth_II/BPL/LPL"/>
</dbReference>
<dbReference type="Gene3D" id="3.30.56.10">
    <property type="match status" value="2"/>
</dbReference>
<evidence type="ECO:0000256" key="12">
    <source>
        <dbReference type="ARBA" id="ARBA00022917"/>
    </source>
</evidence>
<dbReference type="Pfam" id="PF01588">
    <property type="entry name" value="tRNA_bind"/>
    <property type="match status" value="1"/>
</dbReference>
<evidence type="ECO:0000256" key="14">
    <source>
        <dbReference type="ARBA" id="ARBA00049255"/>
    </source>
</evidence>
<evidence type="ECO:0000256" key="11">
    <source>
        <dbReference type="ARBA" id="ARBA00022884"/>
    </source>
</evidence>
<evidence type="ECO:0000256" key="1">
    <source>
        <dbReference type="ARBA" id="ARBA00004496"/>
    </source>
</evidence>
<dbReference type="InterPro" id="IPR005146">
    <property type="entry name" value="B3/B4_tRNA-bd"/>
</dbReference>
<dbReference type="Pfam" id="PF03483">
    <property type="entry name" value="B3_4"/>
    <property type="match status" value="1"/>
</dbReference>
<dbReference type="SUPFAM" id="SSF50249">
    <property type="entry name" value="Nucleic acid-binding proteins"/>
    <property type="match status" value="1"/>
</dbReference>
<dbReference type="FunFam" id="3.30.70.380:FF:000001">
    <property type="entry name" value="Phenylalanine--tRNA ligase beta subunit"/>
    <property type="match status" value="1"/>
</dbReference>
<dbReference type="AlphaFoldDB" id="A0A5A5TY64"/>
<dbReference type="InterPro" id="IPR041616">
    <property type="entry name" value="PheRS_beta_core"/>
</dbReference>
<dbReference type="SUPFAM" id="SSF54991">
    <property type="entry name" value="Anticodon-binding domain of PheRS"/>
    <property type="match status" value="1"/>
</dbReference>
<evidence type="ECO:0000259" key="17">
    <source>
        <dbReference type="PROSITE" id="PS50886"/>
    </source>
</evidence>
<evidence type="ECO:0000256" key="4">
    <source>
        <dbReference type="ARBA" id="ARBA00022490"/>
    </source>
</evidence>
<dbReference type="SUPFAM" id="SSF46955">
    <property type="entry name" value="Putative DNA-binding domain"/>
    <property type="match status" value="1"/>
</dbReference>
<dbReference type="Pfam" id="PF03484">
    <property type="entry name" value="B5"/>
    <property type="match status" value="1"/>
</dbReference>
<sequence length="819" mass="90103">MKTSLTWLNEYLEESVAVDEQSAADLAERIERTSVEVDSVTTLAGKQDGLVVAQVKTVAPHPDSDHMVITQVDIGQDELIQVVTGAPNVAEGQYVILAQVGSHIIDHNTSDMIEIKQATLRGETSFGMLVALQEIGFDNKIAPKDFDAGIYVFGEEDNVHAGDDAIAILGMNEPVIDTDLTPNRSDMLSMLGTAYEFGAMLGIKVVIPDFDLVEYEPLAADQIQISVESDELASKYAVRVINNITVKDSPLWLQKRLWNAGMRPINNVVDITNYMMLVYGQPLHAFDLDKLTTKQLAVRRAKNNEQLTTLDGQTRQLRAGEDIVIATNDAQPLMLAGVMGGMSSEVDRSTKNIVIESAVFNPSLVRATARRHNIHSEASSRFERGVNSDHTFTALDHAASLVDTLATGQVARGLLTAVNQPREAIQQAITVNRVNHILGTTLTLADVTTILDRLAFEYTIVDSKINVVLPARRPDMSIEADLIEEIARLYGYDNLPLTLPYGPTTPGSLTKAQRQIRASRKILESLGMNQAISYALTTPEKAQQFAENPAAKVVTLDYPMSSDRTTVRQNLLAGLLEDVAYNVNHSVRDIALYEQGRVFVANGKNELPTEIEHLAGVLTGNIVESSWQQEKAERVVDFYDIKGIVVAYLEQIGVKNVRYVATDRHANMHPGRTADIYTDDVYLGFVGQIHPKMTRAKKMTPVYGFELNLFTVMSAAKETVSYQPVTRFPQVSRDVALLINDTITNEQVMTVIHQAAGSKLADVTLFDVYAGDKLPTGKKSLAYQLTYQNNEGTLVESEVNDDFEVVTKALVAELGADIR</sequence>
<keyword evidence="8 15" id="KW-0547">Nucleotide-binding</keyword>
<dbReference type="InterPro" id="IPR036690">
    <property type="entry name" value="Fdx_antiC-bd_sf"/>
</dbReference>
<evidence type="ECO:0000256" key="8">
    <source>
        <dbReference type="ARBA" id="ARBA00022741"/>
    </source>
</evidence>
<feature type="domain" description="TRNA-binding" evidence="17">
    <location>
        <begin position="44"/>
        <end position="166"/>
    </location>
</feature>
<dbReference type="InterPro" id="IPR002547">
    <property type="entry name" value="tRNA-bd_dom"/>
</dbReference>
<evidence type="ECO:0000256" key="13">
    <source>
        <dbReference type="ARBA" id="ARBA00023146"/>
    </source>
</evidence>
<dbReference type="InterPro" id="IPR009061">
    <property type="entry name" value="DNA-bd_dom_put_sf"/>
</dbReference>
<keyword evidence="6 15" id="KW-0436">Ligase</keyword>
<dbReference type="Gene3D" id="2.40.50.140">
    <property type="entry name" value="Nucleic acid-binding proteins"/>
    <property type="match status" value="1"/>
</dbReference>
<dbReference type="CDD" id="cd00769">
    <property type="entry name" value="PheRS_beta_core"/>
    <property type="match status" value="1"/>
</dbReference>
<dbReference type="SMART" id="SM00873">
    <property type="entry name" value="B3_4"/>
    <property type="match status" value="1"/>
</dbReference>
<dbReference type="SMART" id="SM00896">
    <property type="entry name" value="FDX-ACB"/>
    <property type="match status" value="1"/>
</dbReference>
<keyword evidence="10 15" id="KW-0460">Magnesium</keyword>
<dbReference type="Pfam" id="PF03147">
    <property type="entry name" value="FDX-ACB"/>
    <property type="match status" value="1"/>
</dbReference>
<comment type="similarity">
    <text evidence="2 15">Belongs to the phenylalanyl-tRNA synthetase beta subunit family. Type 1 subfamily.</text>
</comment>
<dbReference type="PROSITE" id="PS51483">
    <property type="entry name" value="B5"/>
    <property type="match status" value="1"/>
</dbReference>
<comment type="cofactor">
    <cofactor evidence="15">
        <name>Mg(2+)</name>
        <dbReference type="ChEBI" id="CHEBI:18420"/>
    </cofactor>
    <text evidence="15">Binds 2 magnesium ions per tetramer.</text>
</comment>
<evidence type="ECO:0000313" key="21">
    <source>
        <dbReference type="Proteomes" id="UP000323274"/>
    </source>
</evidence>
<dbReference type="PROSITE" id="PS51447">
    <property type="entry name" value="FDX_ACB"/>
    <property type="match status" value="1"/>
</dbReference>
<dbReference type="PROSITE" id="PS50886">
    <property type="entry name" value="TRBD"/>
    <property type="match status" value="1"/>
</dbReference>
<comment type="subunit">
    <text evidence="3 15">Tetramer of two alpha and two beta subunits.</text>
</comment>
<feature type="binding site" evidence="15">
    <location>
        <position position="484"/>
    </location>
    <ligand>
        <name>Mg(2+)</name>
        <dbReference type="ChEBI" id="CHEBI:18420"/>
        <note>shared with alpha subunit</note>
    </ligand>
</feature>
<protein>
    <recommendedName>
        <fullName evidence="15">Phenylalanine--tRNA ligase beta subunit</fullName>
        <ecNumber evidence="15">6.1.1.20</ecNumber>
    </recommendedName>
    <alternativeName>
        <fullName evidence="15">Phenylalanyl-tRNA synthetase beta subunit</fullName>
        <shortName evidence="15">PheRS</shortName>
    </alternativeName>
</protein>
<evidence type="ECO:0000256" key="9">
    <source>
        <dbReference type="ARBA" id="ARBA00022840"/>
    </source>
</evidence>
<dbReference type="InterPro" id="IPR005147">
    <property type="entry name" value="tRNA_synthase_B5-dom"/>
</dbReference>
<organism evidence="20 21">
    <name type="scientific">Leuconostoc citreum</name>
    <dbReference type="NCBI Taxonomy" id="33964"/>
    <lineage>
        <taxon>Bacteria</taxon>
        <taxon>Bacillati</taxon>
        <taxon>Bacillota</taxon>
        <taxon>Bacilli</taxon>
        <taxon>Lactobacillales</taxon>
        <taxon>Lactobacillaceae</taxon>
        <taxon>Leuconostoc</taxon>
    </lineage>
</organism>
<dbReference type="EMBL" id="BJJW01000001">
    <property type="protein sequence ID" value="GDZ82812.1"/>
    <property type="molecule type" value="Genomic_DNA"/>
</dbReference>
<dbReference type="SMART" id="SM00874">
    <property type="entry name" value="B5"/>
    <property type="match status" value="1"/>
</dbReference>
<dbReference type="RefSeq" id="WP_149333445.1">
    <property type="nucleotide sequence ID" value="NZ_BJJW01000001.1"/>
</dbReference>
<keyword evidence="12 15" id="KW-0648">Protein biosynthesis</keyword>
<name>A0A5A5TY64_LEUCI</name>
<feature type="binding site" evidence="15">
    <location>
        <position position="481"/>
    </location>
    <ligand>
        <name>Mg(2+)</name>
        <dbReference type="ChEBI" id="CHEBI:18420"/>
        <note>shared with alpha subunit</note>
    </ligand>
</feature>
<dbReference type="GO" id="GO:0004826">
    <property type="term" value="F:phenylalanine-tRNA ligase activity"/>
    <property type="evidence" value="ECO:0007669"/>
    <property type="project" value="UniProtKB-UniRule"/>
</dbReference>
<dbReference type="Gene3D" id="3.50.40.10">
    <property type="entry name" value="Phenylalanyl-trna Synthetase, Chain B, domain 3"/>
    <property type="match status" value="1"/>
</dbReference>
<feature type="domain" description="FDX-ACB" evidence="18">
    <location>
        <begin position="726"/>
        <end position="819"/>
    </location>
</feature>
<keyword evidence="5 16" id="KW-0820">tRNA-binding</keyword>
<dbReference type="GO" id="GO:0000049">
    <property type="term" value="F:tRNA binding"/>
    <property type="evidence" value="ECO:0007669"/>
    <property type="project" value="UniProtKB-UniRule"/>
</dbReference>
<evidence type="ECO:0000256" key="7">
    <source>
        <dbReference type="ARBA" id="ARBA00022723"/>
    </source>
</evidence>